<evidence type="ECO:0000259" key="1">
    <source>
        <dbReference type="Pfam" id="PF01738"/>
    </source>
</evidence>
<organism evidence="2 3">
    <name type="scientific">Streptomyces malaysiense</name>
    <dbReference type="NCBI Taxonomy" id="1428626"/>
    <lineage>
        <taxon>Bacteria</taxon>
        <taxon>Bacillati</taxon>
        <taxon>Actinomycetota</taxon>
        <taxon>Actinomycetes</taxon>
        <taxon>Kitasatosporales</taxon>
        <taxon>Streptomycetaceae</taxon>
        <taxon>Streptomyces</taxon>
    </lineage>
</organism>
<comment type="caution">
    <text evidence="2">The sequence shown here is derived from an EMBL/GenBank/DDBJ whole genome shotgun (WGS) entry which is preliminary data.</text>
</comment>
<accession>A0A1J4Q4G7</accession>
<dbReference type="EMBL" id="LBDA02000017">
    <property type="protein sequence ID" value="OIK27922.1"/>
    <property type="molecule type" value="Genomic_DNA"/>
</dbReference>
<dbReference type="SUPFAM" id="SSF53474">
    <property type="entry name" value="alpha/beta-Hydrolases"/>
    <property type="match status" value="1"/>
</dbReference>
<dbReference type="RefSeq" id="WP_046425704.1">
    <property type="nucleotide sequence ID" value="NZ_LBDA02000017.1"/>
</dbReference>
<dbReference type="Gene3D" id="3.40.50.1820">
    <property type="entry name" value="alpha/beta hydrolase"/>
    <property type="match status" value="1"/>
</dbReference>
<dbReference type="PANTHER" id="PTHR46623">
    <property type="entry name" value="CARBOXYMETHYLENEBUTENOLIDASE-RELATED"/>
    <property type="match status" value="1"/>
</dbReference>
<keyword evidence="3" id="KW-1185">Reference proteome</keyword>
<feature type="domain" description="Dienelactone hydrolase" evidence="1">
    <location>
        <begin position="19"/>
        <end position="229"/>
    </location>
</feature>
<protein>
    <submittedName>
        <fullName evidence="2">Carboxymethylenebutenolidase</fullName>
    </submittedName>
</protein>
<gene>
    <name evidence="2" type="ORF">VT52_009065</name>
</gene>
<dbReference type="InterPro" id="IPR002925">
    <property type="entry name" value="Dienelactn_hydro"/>
</dbReference>
<dbReference type="OrthoDB" id="188362at2"/>
<dbReference type="Proteomes" id="UP000034838">
    <property type="component" value="Unassembled WGS sequence"/>
</dbReference>
<dbReference type="PANTHER" id="PTHR46623:SF7">
    <property type="entry name" value="CARBOXYMETHYLENEBUTENOLIDASE"/>
    <property type="match status" value="1"/>
</dbReference>
<evidence type="ECO:0000313" key="2">
    <source>
        <dbReference type="EMBL" id="OIK27922.1"/>
    </source>
</evidence>
<evidence type="ECO:0000313" key="3">
    <source>
        <dbReference type="Proteomes" id="UP000034838"/>
    </source>
</evidence>
<sequence>MSAPEARQNTHFVRNGKEIHAYLALPASGRGPGVILIQEWWGLTDHIADVADRLAEAGFVALAPDLFGGRTTHDSDEAGQMMSDLPLEQGVEDLVGAVDWLLEHEAVKGDALGTVGFCMGGGFVLALAAAAGEKIAAAVAFYGVFAGEDPDFSGMRAAVLGHFGEKDAYAPPERAQDLARQIRGQSGAPVELQFYPAGHAFHNDENLLGTYDETQAQLAWKRTLTFLTEQLTVPATA</sequence>
<name>A0A1J4Q4G7_9ACTN</name>
<reference evidence="2" key="1">
    <citation type="submission" date="2016-10" db="EMBL/GenBank/DDBJ databases">
        <title>Genome sequence of Streptomyces malaysiense MUSC 136.</title>
        <authorList>
            <person name="Lee L.-H."/>
            <person name="Ser H.-L."/>
        </authorList>
    </citation>
    <scope>NUCLEOTIDE SEQUENCE [LARGE SCALE GENOMIC DNA]</scope>
    <source>
        <strain evidence="2">MUSC 136</strain>
    </source>
</reference>
<dbReference type="AlphaFoldDB" id="A0A1J4Q4G7"/>
<dbReference type="InterPro" id="IPR051049">
    <property type="entry name" value="Dienelactone_hydrolase-like"/>
</dbReference>
<dbReference type="Pfam" id="PF01738">
    <property type="entry name" value="DLH"/>
    <property type="match status" value="1"/>
</dbReference>
<proteinExistence type="predicted"/>
<dbReference type="InterPro" id="IPR029058">
    <property type="entry name" value="AB_hydrolase_fold"/>
</dbReference>
<dbReference type="GO" id="GO:0016787">
    <property type="term" value="F:hydrolase activity"/>
    <property type="evidence" value="ECO:0007669"/>
    <property type="project" value="InterPro"/>
</dbReference>